<organism evidence="1">
    <name type="scientific">freshwater metagenome</name>
    <dbReference type="NCBI Taxonomy" id="449393"/>
    <lineage>
        <taxon>unclassified sequences</taxon>
        <taxon>metagenomes</taxon>
        <taxon>ecological metagenomes</taxon>
    </lineage>
</organism>
<evidence type="ECO:0000313" key="1">
    <source>
        <dbReference type="EMBL" id="CAB4566039.1"/>
    </source>
</evidence>
<proteinExistence type="predicted"/>
<gene>
    <name evidence="1" type="ORF">UFOPK1683_00409</name>
</gene>
<accession>A0A6J6DSU8</accession>
<sequence>MLFGNSLEAQIGRALFTQDLLRRMLDSYEQRKNSEYAANKKAEEEFWGNYNQLLDSIGKTKSELDNFYQRDDLHFLNEENRVRDAILKLEDLRQVFVSQFNEIPKGDQATGWSYFAARENQDYETHIRTDFIPNALIYFKTLTTHFFSIQPIILLMETTNKITHDLYESIDERLSHFNENQDFATLEFDRKSFDSAQENFVQSRVKLYDANLQIIETWDPWLEKDIESILKNYETVSVAAYQAGEKFMKHLLQVESLLKKIWEMRKSAEIRTQANTGVSPELDVFGIIEKLLELLNKGAITQEEFSEKKAELLKKIQ</sequence>
<reference evidence="1" key="1">
    <citation type="submission" date="2020-05" db="EMBL/GenBank/DDBJ databases">
        <authorList>
            <person name="Chiriac C."/>
            <person name="Salcher M."/>
            <person name="Ghai R."/>
            <person name="Kavagutti S V."/>
        </authorList>
    </citation>
    <scope>NUCLEOTIDE SEQUENCE</scope>
</reference>
<dbReference type="AlphaFoldDB" id="A0A6J6DSU8"/>
<dbReference type="EMBL" id="CAEZTL010000026">
    <property type="protein sequence ID" value="CAB4566039.1"/>
    <property type="molecule type" value="Genomic_DNA"/>
</dbReference>
<protein>
    <submittedName>
        <fullName evidence="1">Unannotated protein</fullName>
    </submittedName>
</protein>
<name>A0A6J6DSU8_9ZZZZ</name>